<proteinExistence type="predicted"/>
<dbReference type="EMBL" id="RCMK01000614">
    <property type="protein sequence ID" value="KAG2919015.1"/>
    <property type="molecule type" value="Genomic_DNA"/>
</dbReference>
<sequence>MTGSAVVNADINGSASSESSKQRLEAKYFSQHLSADALQCSK</sequence>
<feature type="compositionally biased region" description="Polar residues" evidence="1">
    <location>
        <begin position="1"/>
        <end position="19"/>
    </location>
</feature>
<evidence type="ECO:0000256" key="1">
    <source>
        <dbReference type="SAM" id="MobiDB-lite"/>
    </source>
</evidence>
<protein>
    <submittedName>
        <fullName evidence="2">Uncharacterized protein</fullName>
    </submittedName>
</protein>
<reference evidence="2" key="1">
    <citation type="submission" date="2018-10" db="EMBL/GenBank/DDBJ databases">
        <title>Effector identification in a new, highly contiguous assembly of the strawberry crown rot pathogen Phytophthora cactorum.</title>
        <authorList>
            <person name="Armitage A.D."/>
            <person name="Nellist C.F."/>
            <person name="Bates H."/>
            <person name="Vickerstaff R.J."/>
            <person name="Harrison R.J."/>
        </authorList>
    </citation>
    <scope>NUCLEOTIDE SEQUENCE</scope>
    <source>
        <strain evidence="2">4040</strain>
    </source>
</reference>
<comment type="caution">
    <text evidence="2">The sequence shown here is derived from an EMBL/GenBank/DDBJ whole genome shotgun (WGS) entry which is preliminary data.</text>
</comment>
<accession>A0A8T1K9B0</accession>
<dbReference type="Proteomes" id="UP000736787">
    <property type="component" value="Unassembled WGS sequence"/>
</dbReference>
<dbReference type="AlphaFoldDB" id="A0A8T1K9B0"/>
<name>A0A8T1K9B0_9STRA</name>
<feature type="region of interest" description="Disordered" evidence="1">
    <location>
        <begin position="1"/>
        <end position="20"/>
    </location>
</feature>
<evidence type="ECO:0000313" key="3">
    <source>
        <dbReference type="Proteomes" id="UP000736787"/>
    </source>
</evidence>
<gene>
    <name evidence="2" type="ORF">PC117_g16877</name>
</gene>
<evidence type="ECO:0000313" key="2">
    <source>
        <dbReference type="EMBL" id="KAG2919015.1"/>
    </source>
</evidence>
<organism evidence="2 3">
    <name type="scientific">Phytophthora cactorum</name>
    <dbReference type="NCBI Taxonomy" id="29920"/>
    <lineage>
        <taxon>Eukaryota</taxon>
        <taxon>Sar</taxon>
        <taxon>Stramenopiles</taxon>
        <taxon>Oomycota</taxon>
        <taxon>Peronosporomycetes</taxon>
        <taxon>Peronosporales</taxon>
        <taxon>Peronosporaceae</taxon>
        <taxon>Phytophthora</taxon>
    </lineage>
</organism>